<dbReference type="STRING" id="1348662.CARG_03915"/>
<gene>
    <name evidence="2" type="ORF">CARG_03915</name>
</gene>
<dbReference type="HOGENOM" id="CLU_3151735_0_0_11"/>
<name>U3GTX6_9CORY</name>
<proteinExistence type="predicted"/>
<evidence type="ECO:0000313" key="3">
    <source>
        <dbReference type="Proteomes" id="UP000016943"/>
    </source>
</evidence>
<dbReference type="AlphaFoldDB" id="U3GTX6"/>
<keyword evidence="1" id="KW-0472">Membrane</keyword>
<keyword evidence="1" id="KW-0812">Transmembrane</keyword>
<keyword evidence="1" id="KW-1133">Transmembrane helix</keyword>
<accession>U3GTX6</accession>
<dbReference type="EMBL" id="CP006365">
    <property type="protein sequence ID" value="AGU14930.1"/>
    <property type="molecule type" value="Genomic_DNA"/>
</dbReference>
<feature type="transmembrane region" description="Helical" evidence="1">
    <location>
        <begin position="6"/>
        <end position="31"/>
    </location>
</feature>
<protein>
    <submittedName>
        <fullName evidence="2">Uncharacterized protein</fullName>
    </submittedName>
</protein>
<sequence length="48" mass="5212">MGSVGIVELLIIVAAWIVPTLLVIGVIVLIGRRGSNKPQQMMQQPIMQ</sequence>
<evidence type="ECO:0000313" key="2">
    <source>
        <dbReference type="EMBL" id="AGU14930.1"/>
    </source>
</evidence>
<evidence type="ECO:0000256" key="1">
    <source>
        <dbReference type="SAM" id="Phobius"/>
    </source>
</evidence>
<dbReference type="KEGG" id="caz:CARG_03915"/>
<dbReference type="Proteomes" id="UP000016943">
    <property type="component" value="Chromosome"/>
</dbReference>
<keyword evidence="3" id="KW-1185">Reference proteome</keyword>
<reference evidence="2 3" key="1">
    <citation type="journal article" date="2013" name="Genome Announc.">
        <title>Whole-Genome Sequence of the Clinical Strain Corynebacterium argentoratense DSM 44202, Isolated from a Human Throat Specimen.</title>
        <authorList>
            <person name="Bomholt C."/>
            <person name="Glaub A."/>
            <person name="Gravermann K."/>
            <person name="Albersmeier A."/>
            <person name="Brinkrolf K."/>
            <person name="Ruckert C."/>
            <person name="Tauch A."/>
        </authorList>
    </citation>
    <scope>NUCLEOTIDE SEQUENCE [LARGE SCALE GENOMIC DNA]</scope>
    <source>
        <strain evidence="2">DSM 44202</strain>
    </source>
</reference>
<dbReference type="PATRIC" id="fig|1348662.3.peg.771"/>
<organism evidence="2 3">
    <name type="scientific">Corynebacterium argentoratense DSM 44202</name>
    <dbReference type="NCBI Taxonomy" id="1348662"/>
    <lineage>
        <taxon>Bacteria</taxon>
        <taxon>Bacillati</taxon>
        <taxon>Actinomycetota</taxon>
        <taxon>Actinomycetes</taxon>
        <taxon>Mycobacteriales</taxon>
        <taxon>Corynebacteriaceae</taxon>
        <taxon>Corynebacterium</taxon>
    </lineage>
</organism>